<accession>A0A3S4D9J5</accession>
<organism evidence="3 4">
    <name type="scientific">Thermothielavioides terrestris</name>
    <dbReference type="NCBI Taxonomy" id="2587410"/>
    <lineage>
        <taxon>Eukaryota</taxon>
        <taxon>Fungi</taxon>
        <taxon>Dikarya</taxon>
        <taxon>Ascomycota</taxon>
        <taxon>Pezizomycotina</taxon>
        <taxon>Sordariomycetes</taxon>
        <taxon>Sordariomycetidae</taxon>
        <taxon>Sordariales</taxon>
        <taxon>Chaetomiaceae</taxon>
        <taxon>Thermothielavioides</taxon>
    </lineage>
</organism>
<dbReference type="Proteomes" id="UP000289323">
    <property type="component" value="Unassembled WGS sequence"/>
</dbReference>
<keyword evidence="2" id="KW-0732">Signal</keyword>
<evidence type="ECO:0000313" key="3">
    <source>
        <dbReference type="EMBL" id="SPQ26458.1"/>
    </source>
</evidence>
<reference evidence="3 4" key="1">
    <citation type="submission" date="2018-04" db="EMBL/GenBank/DDBJ databases">
        <authorList>
            <person name="Huttner S."/>
            <person name="Dainat J."/>
        </authorList>
    </citation>
    <scope>NUCLEOTIDE SEQUENCE [LARGE SCALE GENOMIC DNA]</scope>
</reference>
<evidence type="ECO:0000313" key="4">
    <source>
        <dbReference type="Proteomes" id="UP000289323"/>
    </source>
</evidence>
<feature type="chain" id="PRO_5018792607" evidence="2">
    <location>
        <begin position="19"/>
        <end position="297"/>
    </location>
</feature>
<feature type="region of interest" description="Disordered" evidence="1">
    <location>
        <begin position="252"/>
        <end position="297"/>
    </location>
</feature>
<protein>
    <submittedName>
        <fullName evidence="3">Ce4aa173-108f-493a-a25c-16812caf74c7</fullName>
    </submittedName>
</protein>
<evidence type="ECO:0000256" key="2">
    <source>
        <dbReference type="SAM" id="SignalP"/>
    </source>
</evidence>
<evidence type="ECO:0000256" key="1">
    <source>
        <dbReference type="SAM" id="MobiDB-lite"/>
    </source>
</evidence>
<gene>
    <name evidence="3" type="ORF">TT172_LOCUS8877</name>
</gene>
<dbReference type="AlphaFoldDB" id="A0A3S4D9J5"/>
<sequence length="297" mass="32669">MKPQILLSTALLATGAAAIGPASPSLGRRLKGKPEKLANWRWPNPFTSAKHSQFAPACTAERAFPAQEFILDDLSDHPPRGLLPYREALKEVFSSREYPGSWDGIDPHGYDRNLLLMAYTDVPLAVREWIEAQERGGGGPGKGLFAVFRRPKEGYDVLSPIQVPEEVPVSEEWRARDDGRVVVFAPGALHEVLPLWVAEGSECEESLRDLTKYSAELVDGGVVAYPVHHSVPQRARNKRDIEFRVKAEVLKKKEEGEDAAETATTTATAEKVEKTGESETAKSEAAAETKSAERDEL</sequence>
<feature type="signal peptide" evidence="2">
    <location>
        <begin position="1"/>
        <end position="18"/>
    </location>
</feature>
<proteinExistence type="predicted"/>
<feature type="compositionally biased region" description="Basic and acidic residues" evidence="1">
    <location>
        <begin position="270"/>
        <end position="297"/>
    </location>
</feature>
<name>A0A3S4D9J5_9PEZI</name>
<dbReference type="EMBL" id="OUUZ01000018">
    <property type="protein sequence ID" value="SPQ26458.1"/>
    <property type="molecule type" value="Genomic_DNA"/>
</dbReference>